<feature type="transmembrane region" description="Helical" evidence="11">
    <location>
        <begin position="86"/>
        <end position="106"/>
    </location>
</feature>
<feature type="transmembrane region" description="Helical" evidence="11">
    <location>
        <begin position="30"/>
        <end position="49"/>
    </location>
</feature>
<evidence type="ECO:0000313" key="13">
    <source>
        <dbReference type="EMBL" id="CBA14692.1"/>
    </source>
</evidence>
<reference evidence="13 14" key="1">
    <citation type="journal article" date="2009" name="BMC Genomics">
        <title>The complete genome sequence of Xanthomonas albilineans provides new insights into the reductive genome evolution of the xylem-limited Xanthomonadaceae.</title>
        <authorList>
            <person name="Pieretti I."/>
            <person name="Royer M."/>
            <person name="Barbe V."/>
            <person name="Carrere S."/>
            <person name="Koebnik R."/>
            <person name="Cociancich S."/>
            <person name="Couloux A."/>
            <person name="Darrasse A."/>
            <person name="Gouzy J."/>
            <person name="Jacques M.A."/>
            <person name="Lauber E."/>
            <person name="Manceau C."/>
            <person name="Mangenot S."/>
            <person name="Poussier S."/>
            <person name="Segurens B."/>
            <person name="Szurek B."/>
            <person name="Verdier V."/>
            <person name="Arlat M."/>
            <person name="Rott P."/>
        </authorList>
    </citation>
    <scope>NUCLEOTIDE SEQUENCE [LARGE SCALE GENOMIC DNA]</scope>
    <source>
        <strain evidence="14">GPE PC73 / CFBP 7063</strain>
    </source>
</reference>
<keyword evidence="4" id="KW-0050">Antiport</keyword>
<evidence type="ECO:0000259" key="12">
    <source>
        <dbReference type="PROSITE" id="PS51201"/>
    </source>
</evidence>
<dbReference type="EMBL" id="FP565176">
    <property type="protein sequence ID" value="CBA14692.1"/>
    <property type="molecule type" value="Genomic_DNA"/>
</dbReference>
<dbReference type="RefSeq" id="WP_012914709.1">
    <property type="nucleotide sequence ID" value="NC_013722.1"/>
</dbReference>
<evidence type="ECO:0000256" key="9">
    <source>
        <dbReference type="ARBA" id="ARBA00023065"/>
    </source>
</evidence>
<dbReference type="PATRIC" id="fig|29447.3.peg.157"/>
<dbReference type="GO" id="GO:0008324">
    <property type="term" value="F:monoatomic cation transmembrane transporter activity"/>
    <property type="evidence" value="ECO:0007669"/>
    <property type="project" value="InterPro"/>
</dbReference>
<dbReference type="PANTHER" id="PTHR46157:SF4">
    <property type="entry name" value="K(+) EFFLUX ANTIPORTER 3, CHLOROPLASTIC"/>
    <property type="match status" value="1"/>
</dbReference>
<comment type="similarity">
    <text evidence="2">Belongs to the monovalent cation:proton antiporter 2 (CPA2) transporter (TC 2.A.37) family.</text>
</comment>
<evidence type="ECO:0000256" key="1">
    <source>
        <dbReference type="ARBA" id="ARBA00004127"/>
    </source>
</evidence>
<sequence length="612" mass="66239">MHSSGLELALVLLLAAVIAVPVFKRLGLGAVLAYLAAGVVLGPDWLGFVQDTQRIFNAAEIGVVMLLFLIGLELSPARLKVMRHAVFGAGTAQVALSALPLGVLLLCLGMNWKGALVVGMALALSSTAVGLQLLAERKALNSDYGRLGFAILLFQDLIAIPLLAAVPLLGGAKNDTLTWTEVGQALGALALVVLCGRFVLRHLFRVVARTRMPEVFTASALLVVLGNAWFLQKAGLSPSLGAFLAGVLLADSEFRHELEAQIEPFKGLLLGVFFIAVGMGINLHRIAAEPWLIVSGVATLLLVKFGLLAGIGRMLRLPWRNALLLGSLLWLGGEFAFVVLIEAQRVGLLDDASHDRLVAIVGVSMGLTPLLLIGMQRLLDGGADAKTRRTSPVPATHYDTVEAQPAQVLIAGMGRFGQVVARLLTAQRIPFVALEHNPDTVEDLRRFGNKLYYGDPSRPDLLRAAGSDSIRLFVVAMDDPETNIKTIRLIRRLYPSARVLARARNRQHAWRLMDLGAEPFREVFASSLELSEQVLVGLGLDQATARDRIARFREHDEQLLRAQHLVYDDDTAVVQTARAARADLMQLFEADVQDTHTARADDTTSITPPTRT</sequence>
<evidence type="ECO:0000256" key="8">
    <source>
        <dbReference type="ARBA" id="ARBA00022989"/>
    </source>
</evidence>
<dbReference type="Gene3D" id="3.40.50.720">
    <property type="entry name" value="NAD(P)-binding Rossmann-like Domain"/>
    <property type="match status" value="1"/>
</dbReference>
<dbReference type="STRING" id="380358.XALC_0146"/>
<dbReference type="InterPro" id="IPR036291">
    <property type="entry name" value="NAD(P)-bd_dom_sf"/>
</dbReference>
<feature type="transmembrane region" description="Helical" evidence="11">
    <location>
        <begin position="182"/>
        <end position="200"/>
    </location>
</feature>
<dbReference type="SUPFAM" id="SSF51735">
    <property type="entry name" value="NAD(P)-binding Rossmann-fold domains"/>
    <property type="match status" value="1"/>
</dbReference>
<organism evidence="13 14">
    <name type="scientific">Xanthomonas albilineans (strain GPE PC73 / CFBP 7063)</name>
    <dbReference type="NCBI Taxonomy" id="380358"/>
    <lineage>
        <taxon>Bacteria</taxon>
        <taxon>Pseudomonadati</taxon>
        <taxon>Pseudomonadota</taxon>
        <taxon>Gammaproteobacteria</taxon>
        <taxon>Lysobacterales</taxon>
        <taxon>Lysobacteraceae</taxon>
        <taxon>Xanthomonas</taxon>
    </lineage>
</organism>
<comment type="subcellular location">
    <subcellularLocation>
        <location evidence="1">Endomembrane system</location>
        <topology evidence="1">Multi-pass membrane protein</topology>
    </subcellularLocation>
</comment>
<evidence type="ECO:0000256" key="2">
    <source>
        <dbReference type="ARBA" id="ARBA00005551"/>
    </source>
</evidence>
<feature type="transmembrane region" description="Helical" evidence="11">
    <location>
        <begin position="322"/>
        <end position="341"/>
    </location>
</feature>
<keyword evidence="9" id="KW-0406">Ion transport</keyword>
<keyword evidence="7" id="KW-0630">Potassium</keyword>
<keyword evidence="14" id="KW-1185">Reference proteome</keyword>
<dbReference type="InterPro" id="IPR038770">
    <property type="entry name" value="Na+/solute_symporter_sf"/>
</dbReference>
<name>D2U860_XANAP</name>
<feature type="transmembrane region" description="Helical" evidence="11">
    <location>
        <begin position="55"/>
        <end position="74"/>
    </location>
</feature>
<dbReference type="PROSITE" id="PS51201">
    <property type="entry name" value="RCK_N"/>
    <property type="match status" value="1"/>
</dbReference>
<dbReference type="AlphaFoldDB" id="D2U860"/>
<feature type="transmembrane region" description="Helical" evidence="11">
    <location>
        <begin position="357"/>
        <end position="379"/>
    </location>
</feature>
<evidence type="ECO:0000256" key="4">
    <source>
        <dbReference type="ARBA" id="ARBA00022449"/>
    </source>
</evidence>
<dbReference type="FunFam" id="3.40.50.720:FF:000036">
    <property type="entry name" value="Glutathione-regulated potassium-efflux system protein KefB"/>
    <property type="match status" value="1"/>
</dbReference>
<feature type="transmembrane region" description="Helical" evidence="11">
    <location>
        <begin position="212"/>
        <end position="230"/>
    </location>
</feature>
<dbReference type="eggNOG" id="COG0475">
    <property type="taxonomic scope" value="Bacteria"/>
</dbReference>
<dbReference type="GO" id="GO:0005886">
    <property type="term" value="C:plasma membrane"/>
    <property type="evidence" value="ECO:0007669"/>
    <property type="project" value="TreeGrafter"/>
</dbReference>
<dbReference type="Pfam" id="PF00999">
    <property type="entry name" value="Na_H_Exchanger"/>
    <property type="match status" value="1"/>
</dbReference>
<dbReference type="GO" id="GO:0006813">
    <property type="term" value="P:potassium ion transport"/>
    <property type="evidence" value="ECO:0007669"/>
    <property type="project" value="UniProtKB-KW"/>
</dbReference>
<dbReference type="Gene3D" id="1.20.1530.20">
    <property type="match status" value="1"/>
</dbReference>
<dbReference type="InterPro" id="IPR004771">
    <property type="entry name" value="K/H_exchanger"/>
</dbReference>
<evidence type="ECO:0000256" key="10">
    <source>
        <dbReference type="ARBA" id="ARBA00023136"/>
    </source>
</evidence>
<evidence type="ECO:0000256" key="7">
    <source>
        <dbReference type="ARBA" id="ARBA00022958"/>
    </source>
</evidence>
<evidence type="ECO:0000256" key="3">
    <source>
        <dbReference type="ARBA" id="ARBA00022448"/>
    </source>
</evidence>
<keyword evidence="5" id="KW-0633">Potassium transport</keyword>
<evidence type="ECO:0000256" key="5">
    <source>
        <dbReference type="ARBA" id="ARBA00022538"/>
    </source>
</evidence>
<proteinExistence type="inferred from homology"/>
<keyword evidence="6 11" id="KW-0812">Transmembrane</keyword>
<dbReference type="KEGG" id="xal:XALC_0146"/>
<feature type="transmembrane region" description="Helical" evidence="11">
    <location>
        <begin position="6"/>
        <end position="23"/>
    </location>
</feature>
<protein>
    <submittedName>
        <fullName evidence="13">Probable glutathione-regulated potassium-efflux system protein kefc (K(+)/h(+) antiporter)</fullName>
    </submittedName>
</protein>
<dbReference type="InterPro" id="IPR003148">
    <property type="entry name" value="RCK_N"/>
</dbReference>
<evidence type="ECO:0000313" key="14">
    <source>
        <dbReference type="Proteomes" id="UP000001890"/>
    </source>
</evidence>
<evidence type="ECO:0000256" key="6">
    <source>
        <dbReference type="ARBA" id="ARBA00022692"/>
    </source>
</evidence>
<dbReference type="PANTHER" id="PTHR46157">
    <property type="entry name" value="K(+) EFFLUX ANTIPORTER 3, CHLOROPLASTIC"/>
    <property type="match status" value="1"/>
</dbReference>
<dbReference type="NCBIfam" id="TIGR00932">
    <property type="entry name" value="2a37"/>
    <property type="match status" value="1"/>
</dbReference>
<dbReference type="GO" id="GO:0012505">
    <property type="term" value="C:endomembrane system"/>
    <property type="evidence" value="ECO:0007669"/>
    <property type="project" value="UniProtKB-SubCell"/>
</dbReference>
<gene>
    <name evidence="13" type="primary">kefC</name>
    <name evidence="13" type="ordered locus">XALc_0146</name>
</gene>
<feature type="transmembrane region" description="Helical" evidence="11">
    <location>
        <begin position="147"/>
        <end position="170"/>
    </location>
</feature>
<accession>D2U860</accession>
<keyword evidence="10 11" id="KW-0472">Membrane</keyword>
<keyword evidence="3" id="KW-0813">Transport</keyword>
<dbReference type="OrthoDB" id="9781411at2"/>
<dbReference type="GO" id="GO:0015297">
    <property type="term" value="F:antiporter activity"/>
    <property type="evidence" value="ECO:0007669"/>
    <property type="project" value="UniProtKB-KW"/>
</dbReference>
<feature type="transmembrane region" description="Helical" evidence="11">
    <location>
        <begin position="266"/>
        <end position="284"/>
    </location>
</feature>
<dbReference type="Proteomes" id="UP000001890">
    <property type="component" value="Chromosome"/>
</dbReference>
<dbReference type="GeneID" id="57875521"/>
<feature type="domain" description="RCK N-terminal" evidence="12">
    <location>
        <begin position="405"/>
        <end position="524"/>
    </location>
</feature>
<keyword evidence="8 11" id="KW-1133">Transmembrane helix</keyword>
<feature type="transmembrane region" description="Helical" evidence="11">
    <location>
        <begin position="290"/>
        <end position="310"/>
    </location>
</feature>
<dbReference type="InterPro" id="IPR006153">
    <property type="entry name" value="Cation/H_exchanger_TM"/>
</dbReference>
<dbReference type="Pfam" id="PF02254">
    <property type="entry name" value="TrkA_N"/>
    <property type="match status" value="1"/>
</dbReference>
<dbReference type="GO" id="GO:1902600">
    <property type="term" value="P:proton transmembrane transport"/>
    <property type="evidence" value="ECO:0007669"/>
    <property type="project" value="InterPro"/>
</dbReference>
<dbReference type="eggNOG" id="COG1226">
    <property type="taxonomic scope" value="Bacteria"/>
</dbReference>
<evidence type="ECO:0000256" key="11">
    <source>
        <dbReference type="SAM" id="Phobius"/>
    </source>
</evidence>
<feature type="transmembrane region" description="Helical" evidence="11">
    <location>
        <begin position="112"/>
        <end position="135"/>
    </location>
</feature>